<dbReference type="GO" id="GO:0070475">
    <property type="term" value="P:rRNA base methylation"/>
    <property type="evidence" value="ECO:0007669"/>
    <property type="project" value="TreeGrafter"/>
</dbReference>
<evidence type="ECO:0000256" key="4">
    <source>
        <dbReference type="ARBA" id="ARBA00022679"/>
    </source>
</evidence>
<dbReference type="GO" id="GO:0071424">
    <property type="term" value="F:rRNA (cytosine-N4-)-methyltransferase activity"/>
    <property type="evidence" value="ECO:0007669"/>
    <property type="project" value="TreeGrafter"/>
</dbReference>
<dbReference type="SUPFAM" id="SSF81799">
    <property type="entry name" value="Putative methyltransferase TM0872, insert domain"/>
    <property type="match status" value="1"/>
</dbReference>
<sequence length="157" mass="17559">MKYHEPVLLSEVLEHLKVNKGKKYIDCTLGDGGHAIEILKKGGIVLGLDINEESLQRAKQRITQELDKSLQKNFFAVLGNFKNIDELVKGGLLQDFSQVDGILYDLGYSSFQMDEGEEGLSFQRDLPLDMRLDKSLGVTAADLINVLSESQLTELIF</sequence>
<keyword evidence="3 6" id="KW-0489">Methyltransferase</keyword>
<gene>
    <name evidence="6" type="ORF">A3K42_01750</name>
</gene>
<evidence type="ECO:0000256" key="3">
    <source>
        <dbReference type="ARBA" id="ARBA00022603"/>
    </source>
</evidence>
<dbReference type="SUPFAM" id="SSF53335">
    <property type="entry name" value="S-adenosyl-L-methionine-dependent methyltransferases"/>
    <property type="match status" value="1"/>
</dbReference>
<evidence type="ECO:0000313" key="6">
    <source>
        <dbReference type="EMBL" id="OGC38742.1"/>
    </source>
</evidence>
<accession>A0A1F4U1F5</accession>
<evidence type="ECO:0000313" key="7">
    <source>
        <dbReference type="Proteomes" id="UP000178270"/>
    </source>
</evidence>
<protein>
    <submittedName>
        <fullName evidence="6">16S rRNA (Cytosine(1402)-N(4))-methyltransferase</fullName>
    </submittedName>
</protein>
<comment type="similarity">
    <text evidence="1">Belongs to the methyltransferase superfamily. RsmH family.</text>
</comment>
<evidence type="ECO:0000256" key="5">
    <source>
        <dbReference type="ARBA" id="ARBA00022691"/>
    </source>
</evidence>
<keyword evidence="4 6" id="KW-0808">Transferase</keyword>
<dbReference type="PANTHER" id="PTHR11265">
    <property type="entry name" value="S-ADENOSYL-METHYLTRANSFERASE MRAW"/>
    <property type="match status" value="1"/>
</dbReference>
<dbReference type="PANTHER" id="PTHR11265:SF0">
    <property type="entry name" value="12S RRNA N4-METHYLCYTIDINE METHYLTRANSFERASE"/>
    <property type="match status" value="1"/>
</dbReference>
<keyword evidence="2" id="KW-0698">rRNA processing</keyword>
<feature type="non-terminal residue" evidence="6">
    <location>
        <position position="157"/>
    </location>
</feature>
<dbReference type="InterPro" id="IPR029063">
    <property type="entry name" value="SAM-dependent_MTases_sf"/>
</dbReference>
<evidence type="ECO:0000256" key="2">
    <source>
        <dbReference type="ARBA" id="ARBA00022552"/>
    </source>
</evidence>
<evidence type="ECO:0000256" key="1">
    <source>
        <dbReference type="ARBA" id="ARBA00010396"/>
    </source>
</evidence>
<dbReference type="Gene3D" id="3.40.50.150">
    <property type="entry name" value="Vaccinia Virus protein VP39"/>
    <property type="match status" value="1"/>
</dbReference>
<comment type="caution">
    <text evidence="6">The sequence shown here is derived from an EMBL/GenBank/DDBJ whole genome shotgun (WGS) entry which is preliminary data.</text>
</comment>
<keyword evidence="5" id="KW-0949">S-adenosyl-L-methionine</keyword>
<dbReference type="InterPro" id="IPR002903">
    <property type="entry name" value="RsmH"/>
</dbReference>
<organism evidence="6 7">
    <name type="scientific">candidate division WWE3 bacterium RBG_13_37_7</name>
    <dbReference type="NCBI Taxonomy" id="1802609"/>
    <lineage>
        <taxon>Bacteria</taxon>
        <taxon>Katanobacteria</taxon>
    </lineage>
</organism>
<reference evidence="6 7" key="1">
    <citation type="journal article" date="2016" name="Nat. Commun.">
        <title>Thousands of microbial genomes shed light on interconnected biogeochemical processes in an aquifer system.</title>
        <authorList>
            <person name="Anantharaman K."/>
            <person name="Brown C.T."/>
            <person name="Hug L.A."/>
            <person name="Sharon I."/>
            <person name="Castelle C.J."/>
            <person name="Probst A.J."/>
            <person name="Thomas B.C."/>
            <person name="Singh A."/>
            <person name="Wilkins M.J."/>
            <person name="Karaoz U."/>
            <person name="Brodie E.L."/>
            <person name="Williams K.H."/>
            <person name="Hubbard S.S."/>
            <person name="Banfield J.F."/>
        </authorList>
    </citation>
    <scope>NUCLEOTIDE SEQUENCE [LARGE SCALE GENOMIC DNA]</scope>
</reference>
<dbReference type="EMBL" id="MEUS01000017">
    <property type="protein sequence ID" value="OGC38742.1"/>
    <property type="molecule type" value="Genomic_DNA"/>
</dbReference>
<dbReference type="Pfam" id="PF01795">
    <property type="entry name" value="Methyltransf_5"/>
    <property type="match status" value="1"/>
</dbReference>
<dbReference type="Gene3D" id="1.10.150.170">
    <property type="entry name" value="Putative methyltransferase TM0872, insert domain"/>
    <property type="match status" value="1"/>
</dbReference>
<proteinExistence type="inferred from homology"/>
<dbReference type="Proteomes" id="UP000178270">
    <property type="component" value="Unassembled WGS sequence"/>
</dbReference>
<dbReference type="InterPro" id="IPR023397">
    <property type="entry name" value="SAM-dep_MeTrfase_MraW_recog"/>
</dbReference>
<dbReference type="AlphaFoldDB" id="A0A1F4U1F5"/>
<name>A0A1F4U1F5_UNCKA</name>